<evidence type="ECO:0000313" key="6">
    <source>
        <dbReference type="Proteomes" id="UP000717364"/>
    </source>
</evidence>
<accession>A0A947GI85</accession>
<dbReference type="PANTHER" id="PTHR30469">
    <property type="entry name" value="MULTIDRUG RESISTANCE PROTEIN MDTA"/>
    <property type="match status" value="1"/>
</dbReference>
<dbReference type="NCBIfam" id="TIGR01730">
    <property type="entry name" value="RND_mfp"/>
    <property type="match status" value="1"/>
</dbReference>
<keyword evidence="6" id="KW-1185">Reference proteome</keyword>
<dbReference type="SUPFAM" id="SSF111369">
    <property type="entry name" value="HlyD-like secretion proteins"/>
    <property type="match status" value="2"/>
</dbReference>
<evidence type="ECO:0000256" key="1">
    <source>
        <dbReference type="ARBA" id="ARBA00009477"/>
    </source>
</evidence>
<dbReference type="InterPro" id="IPR059052">
    <property type="entry name" value="HH_YbhG-like"/>
</dbReference>
<evidence type="ECO:0000259" key="3">
    <source>
        <dbReference type="Pfam" id="PF25881"/>
    </source>
</evidence>
<proteinExistence type="inferred from homology"/>
<feature type="domain" description="CusB-like beta-barrel" evidence="4">
    <location>
        <begin position="290"/>
        <end position="355"/>
    </location>
</feature>
<gene>
    <name evidence="5" type="ORF">IXB50_08945</name>
</gene>
<dbReference type="Pfam" id="PF25881">
    <property type="entry name" value="HH_YBHG"/>
    <property type="match status" value="1"/>
</dbReference>
<reference evidence="5" key="1">
    <citation type="submission" date="2020-11" db="EMBL/GenBank/DDBJ databases">
        <authorList>
            <person name="Konstantinou D."/>
            <person name="Gkelis S."/>
            <person name="Popin R."/>
            <person name="Fewer D."/>
            <person name="Sivonen K."/>
        </authorList>
    </citation>
    <scope>NUCLEOTIDE SEQUENCE</scope>
    <source>
        <strain evidence="5">TAU-MAC 1115</strain>
    </source>
</reference>
<dbReference type="Gene3D" id="1.10.287.470">
    <property type="entry name" value="Helix hairpin bin"/>
    <property type="match status" value="1"/>
</dbReference>
<dbReference type="Gene3D" id="2.40.50.100">
    <property type="match status" value="2"/>
</dbReference>
<dbReference type="InterPro" id="IPR006143">
    <property type="entry name" value="RND_pump_MFP"/>
</dbReference>
<comment type="caution">
    <text evidence="5">The sequence shown here is derived from an EMBL/GenBank/DDBJ whole genome shotgun (WGS) entry which is preliminary data.</text>
</comment>
<dbReference type="GO" id="GO:0015562">
    <property type="term" value="F:efflux transmembrane transporter activity"/>
    <property type="evidence" value="ECO:0007669"/>
    <property type="project" value="TreeGrafter"/>
</dbReference>
<feature type="coiled-coil region" evidence="2">
    <location>
        <begin position="120"/>
        <end position="173"/>
    </location>
</feature>
<dbReference type="GO" id="GO:1990281">
    <property type="term" value="C:efflux pump complex"/>
    <property type="evidence" value="ECO:0007669"/>
    <property type="project" value="TreeGrafter"/>
</dbReference>
<dbReference type="InterPro" id="IPR058792">
    <property type="entry name" value="Beta-barrel_RND_2"/>
</dbReference>
<sequence>MVSYLSDASANNGSSNGSSNGLKRFNWRWLWLLALAAPFLWLGRFRSESAIAEDAISPLPVQTQVLERVNGYQVKRTYTGEIVTRRSSNLGFEQAGTLIDVLVDEGNTVAAGTPIARLDTRSLQAQRQQLEAQQRQAQARFQELQRGPRQEDIAAAAAAVQDLQAQLDLARLQQERREDLYNQGVISLEERDEKVFSANALQSRLNQAQSQLDELNAGSRVEQVNAQDAQVEQIEASLKNLDVSIAKSVIYAPFEGRVSRRFVDEGVVVSPGQAVMRLIENSALEARIGIPSQMANRIVSGSRQTIQVNGQSFRGQVTALLPELDDASQTVTVVVTLSSDAQPTIGATARLTLQNQQDEIGYWLPTSALVAGERGLWSAYVLEDHQSTENLHEVSRRAVEVLHTDSDRTFVRGLLQPGEEIITSGTHRLVPGQLVQN</sequence>
<protein>
    <submittedName>
        <fullName evidence="5">Efflux RND transporter periplasmic adaptor subunit</fullName>
    </submittedName>
</protein>
<feature type="domain" description="YbhG-like alpha-helical hairpin" evidence="3">
    <location>
        <begin position="118"/>
        <end position="245"/>
    </location>
</feature>
<comment type="similarity">
    <text evidence="1">Belongs to the membrane fusion protein (MFP) (TC 8.A.1) family.</text>
</comment>
<evidence type="ECO:0000256" key="2">
    <source>
        <dbReference type="SAM" id="Coils"/>
    </source>
</evidence>
<dbReference type="RefSeq" id="WP_215608618.1">
    <property type="nucleotide sequence ID" value="NZ_JADOES010000013.1"/>
</dbReference>
<organism evidence="5 6">
    <name type="scientific">Leptothoe spongobia TAU-MAC 1115</name>
    <dbReference type="NCBI Taxonomy" id="1967444"/>
    <lineage>
        <taxon>Bacteria</taxon>
        <taxon>Bacillati</taxon>
        <taxon>Cyanobacteriota</taxon>
        <taxon>Cyanophyceae</taxon>
        <taxon>Nodosilineales</taxon>
        <taxon>Cymatolegaceae</taxon>
        <taxon>Leptothoe</taxon>
        <taxon>Leptothoe spongobia</taxon>
    </lineage>
</organism>
<dbReference type="Pfam" id="PF25954">
    <property type="entry name" value="Beta-barrel_RND_2"/>
    <property type="match status" value="1"/>
</dbReference>
<evidence type="ECO:0000259" key="4">
    <source>
        <dbReference type="Pfam" id="PF25954"/>
    </source>
</evidence>
<reference evidence="5" key="2">
    <citation type="journal article" date="2021" name="Mar. Drugs">
        <title>Genome Reduction and Secondary Metabolism of the Marine Sponge-Associated Cyanobacterium Leptothoe.</title>
        <authorList>
            <person name="Konstantinou D."/>
            <person name="Popin R.V."/>
            <person name="Fewer D.P."/>
            <person name="Sivonen K."/>
            <person name="Gkelis S."/>
        </authorList>
    </citation>
    <scope>NUCLEOTIDE SEQUENCE</scope>
    <source>
        <strain evidence="5">TAU-MAC 1115</strain>
    </source>
</reference>
<dbReference type="AlphaFoldDB" id="A0A947GI85"/>
<dbReference type="Proteomes" id="UP000717364">
    <property type="component" value="Unassembled WGS sequence"/>
</dbReference>
<name>A0A947GI85_9CYAN</name>
<evidence type="ECO:0000313" key="5">
    <source>
        <dbReference type="EMBL" id="MBT9315549.1"/>
    </source>
</evidence>
<keyword evidence="2" id="KW-0175">Coiled coil</keyword>
<dbReference type="PANTHER" id="PTHR30469:SF11">
    <property type="entry name" value="BLL4320 PROTEIN"/>
    <property type="match status" value="1"/>
</dbReference>
<dbReference type="Gene3D" id="2.40.420.20">
    <property type="match status" value="1"/>
</dbReference>
<dbReference type="EMBL" id="JADOES010000013">
    <property type="protein sequence ID" value="MBT9315549.1"/>
    <property type="molecule type" value="Genomic_DNA"/>
</dbReference>
<dbReference type="Gene3D" id="2.40.30.170">
    <property type="match status" value="1"/>
</dbReference>